<dbReference type="STRING" id="1802519.A2961_02645"/>
<dbReference type="PANTHER" id="PTHR43630:SF2">
    <property type="entry name" value="GLYCOSYLTRANSFERASE"/>
    <property type="match status" value="1"/>
</dbReference>
<dbReference type="InterPro" id="IPR029044">
    <property type="entry name" value="Nucleotide-diphossugar_trans"/>
</dbReference>
<evidence type="ECO:0000313" key="2">
    <source>
        <dbReference type="EMBL" id="OGM61939.1"/>
    </source>
</evidence>
<evidence type="ECO:0000313" key="3">
    <source>
        <dbReference type="Proteomes" id="UP000177082"/>
    </source>
</evidence>
<dbReference type="EMBL" id="MGHF01000030">
    <property type="protein sequence ID" value="OGM61939.1"/>
    <property type="molecule type" value="Genomic_DNA"/>
</dbReference>
<dbReference type="SUPFAM" id="SSF53448">
    <property type="entry name" value="Nucleotide-diphospho-sugar transferases"/>
    <property type="match status" value="1"/>
</dbReference>
<dbReference type="Gene3D" id="3.90.550.10">
    <property type="entry name" value="Spore Coat Polysaccharide Biosynthesis Protein SpsA, Chain A"/>
    <property type="match status" value="1"/>
</dbReference>
<accession>A0A1F8BE53</accession>
<evidence type="ECO:0000259" key="1">
    <source>
        <dbReference type="Pfam" id="PF00535"/>
    </source>
</evidence>
<comment type="caution">
    <text evidence="2">The sequence shown here is derived from an EMBL/GenBank/DDBJ whole genome shotgun (WGS) entry which is preliminary data.</text>
</comment>
<dbReference type="PANTHER" id="PTHR43630">
    <property type="entry name" value="POLY-BETA-1,6-N-ACETYL-D-GLUCOSAMINE SYNTHASE"/>
    <property type="match status" value="1"/>
</dbReference>
<dbReference type="Proteomes" id="UP000177082">
    <property type="component" value="Unassembled WGS sequence"/>
</dbReference>
<dbReference type="InterPro" id="IPR001173">
    <property type="entry name" value="Glyco_trans_2-like"/>
</dbReference>
<organism evidence="2 3">
    <name type="scientific">Candidatus Woesebacteria bacterium RIFCSPLOWO2_01_FULL_39_21</name>
    <dbReference type="NCBI Taxonomy" id="1802519"/>
    <lineage>
        <taxon>Bacteria</taxon>
        <taxon>Candidatus Woeseibacteriota</taxon>
    </lineage>
</organism>
<protein>
    <recommendedName>
        <fullName evidence="1">Glycosyltransferase 2-like domain-containing protein</fullName>
    </recommendedName>
</protein>
<proteinExistence type="predicted"/>
<dbReference type="AlphaFoldDB" id="A0A1F8BE53"/>
<reference evidence="2 3" key="1">
    <citation type="journal article" date="2016" name="Nat. Commun.">
        <title>Thousands of microbial genomes shed light on interconnected biogeochemical processes in an aquifer system.</title>
        <authorList>
            <person name="Anantharaman K."/>
            <person name="Brown C.T."/>
            <person name="Hug L.A."/>
            <person name="Sharon I."/>
            <person name="Castelle C.J."/>
            <person name="Probst A.J."/>
            <person name="Thomas B.C."/>
            <person name="Singh A."/>
            <person name="Wilkins M.J."/>
            <person name="Karaoz U."/>
            <person name="Brodie E.L."/>
            <person name="Williams K.H."/>
            <person name="Hubbard S.S."/>
            <person name="Banfield J.F."/>
        </authorList>
    </citation>
    <scope>NUCLEOTIDE SEQUENCE [LARGE SCALE GENOMIC DNA]</scope>
</reference>
<feature type="domain" description="Glycosyltransferase 2-like" evidence="1">
    <location>
        <begin position="9"/>
        <end position="145"/>
    </location>
</feature>
<gene>
    <name evidence="2" type="ORF">A2961_02645</name>
</gene>
<dbReference type="Pfam" id="PF00535">
    <property type="entry name" value="Glycos_transf_2"/>
    <property type="match status" value="1"/>
</dbReference>
<sequence>MSIWAHTLVKNEDRYLWFAVTSVVDYVDKILLWDTGSTDDTIKVAKELKRRYLERIDFRQVVQKDIYDFTDVRQQMLNETRSSWLMILDGDEVWWDQKIRQVVQVIKERSNGNLETIVTPYYNVVGDIFHYQEESAGMYSIDSKKGHYNIRFVNRQIPELHFNKPHGQQGLFDRNGVLIQDREKTNRKLVDAKCYLHFTNILRSTKNDYFVPKRKTKMKYELGVKFQKDFYYPEAFFKPTPSFITSPWGKMGGDFVKKALLQTPLRKVKRRFFNRRVGY</sequence>
<name>A0A1F8BE53_9BACT</name>